<dbReference type="Proteomes" id="UP000007752">
    <property type="component" value="Chromosome 11"/>
</dbReference>
<accession>B9GAP5</accession>
<protein>
    <submittedName>
        <fullName evidence="1">Uncharacterized protein</fullName>
    </submittedName>
</protein>
<dbReference type="EMBL" id="CM000148">
    <property type="protein sequence ID" value="EEE52101.1"/>
    <property type="molecule type" value="Genomic_DNA"/>
</dbReference>
<dbReference type="AlphaFoldDB" id="B9GAP5"/>
<name>B9GAP5_ORYSJ</name>
<reference evidence="1" key="1">
    <citation type="journal article" date="2005" name="PLoS Biol.">
        <title>The genomes of Oryza sativa: a history of duplications.</title>
        <authorList>
            <person name="Yu J."/>
            <person name="Wang J."/>
            <person name="Lin W."/>
            <person name="Li S."/>
            <person name="Li H."/>
            <person name="Zhou J."/>
            <person name="Ni P."/>
            <person name="Dong W."/>
            <person name="Hu S."/>
            <person name="Zeng C."/>
            <person name="Zhang J."/>
            <person name="Zhang Y."/>
            <person name="Li R."/>
            <person name="Xu Z."/>
            <person name="Li S."/>
            <person name="Li X."/>
            <person name="Zheng H."/>
            <person name="Cong L."/>
            <person name="Lin L."/>
            <person name="Yin J."/>
            <person name="Geng J."/>
            <person name="Li G."/>
            <person name="Shi J."/>
            <person name="Liu J."/>
            <person name="Lv H."/>
            <person name="Li J."/>
            <person name="Wang J."/>
            <person name="Deng Y."/>
            <person name="Ran L."/>
            <person name="Shi X."/>
            <person name="Wang X."/>
            <person name="Wu Q."/>
            <person name="Li C."/>
            <person name="Ren X."/>
            <person name="Wang J."/>
            <person name="Wang X."/>
            <person name="Li D."/>
            <person name="Liu D."/>
            <person name="Zhang X."/>
            <person name="Ji Z."/>
            <person name="Zhao W."/>
            <person name="Sun Y."/>
            <person name="Zhang Z."/>
            <person name="Bao J."/>
            <person name="Han Y."/>
            <person name="Dong L."/>
            <person name="Ji J."/>
            <person name="Chen P."/>
            <person name="Wu S."/>
            <person name="Liu J."/>
            <person name="Xiao Y."/>
            <person name="Bu D."/>
            <person name="Tan J."/>
            <person name="Yang L."/>
            <person name="Ye C."/>
            <person name="Zhang J."/>
            <person name="Xu J."/>
            <person name="Zhou Y."/>
            <person name="Yu Y."/>
            <person name="Zhang B."/>
            <person name="Zhuang S."/>
            <person name="Wei H."/>
            <person name="Liu B."/>
            <person name="Lei M."/>
            <person name="Yu H."/>
            <person name="Li Y."/>
            <person name="Xu H."/>
            <person name="Wei S."/>
            <person name="He X."/>
            <person name="Fang L."/>
            <person name="Zhang Z."/>
            <person name="Zhang Y."/>
            <person name="Huang X."/>
            <person name="Su Z."/>
            <person name="Tong W."/>
            <person name="Li J."/>
            <person name="Tong Z."/>
            <person name="Li S."/>
            <person name="Ye J."/>
            <person name="Wang L."/>
            <person name="Fang L."/>
            <person name="Lei T."/>
            <person name="Chen C."/>
            <person name="Chen H."/>
            <person name="Xu Z."/>
            <person name="Li H."/>
            <person name="Huang H."/>
            <person name="Zhang F."/>
            <person name="Xu H."/>
            <person name="Li N."/>
            <person name="Zhao C."/>
            <person name="Li S."/>
            <person name="Dong L."/>
            <person name="Huang Y."/>
            <person name="Li L."/>
            <person name="Xi Y."/>
            <person name="Qi Q."/>
            <person name="Li W."/>
            <person name="Zhang B."/>
            <person name="Hu W."/>
            <person name="Zhang Y."/>
            <person name="Tian X."/>
            <person name="Jiao Y."/>
            <person name="Liang X."/>
            <person name="Jin J."/>
            <person name="Gao L."/>
            <person name="Zheng W."/>
            <person name="Hao B."/>
            <person name="Liu S."/>
            <person name="Wang W."/>
            <person name="Yuan L."/>
            <person name="Cao M."/>
            <person name="McDermott J."/>
            <person name="Samudrala R."/>
            <person name="Wang J."/>
            <person name="Wong G.K."/>
            <person name="Yang H."/>
        </authorList>
    </citation>
    <scope>NUCLEOTIDE SEQUENCE [LARGE SCALE GENOMIC DNA]</scope>
</reference>
<sequence>MTSIQKQNESIKASVGSIKEIKPMVVELAGWKPLVEKAVTELLDEVGDLRAQFDLFVKTPTSPLKPEDLLPTPLGPKLPQVKAEVERVKAEAERSAVMAFGEGNNGQSNHHEATNHRGKAVWGNSSPQSLPVKGEYNNFPLPILFMSWLFPEENSEETESESGPPGDSEDGELLAISKEAVLGTESSRIVRLQGLIERHEVLMLVDSGSSHSFISEQLVHRLQGVCSSVTPLKVKIADGGILQCSQEFSNCQWWIQAESFCTDLKVLPVMK</sequence>
<gene>
    <name evidence="1" type="ORF">OsJ_33892</name>
</gene>
<organism evidence="1">
    <name type="scientific">Oryza sativa subsp. japonica</name>
    <name type="common">Rice</name>
    <dbReference type="NCBI Taxonomy" id="39947"/>
    <lineage>
        <taxon>Eukaryota</taxon>
        <taxon>Viridiplantae</taxon>
        <taxon>Streptophyta</taxon>
        <taxon>Embryophyta</taxon>
        <taxon>Tracheophyta</taxon>
        <taxon>Spermatophyta</taxon>
        <taxon>Magnoliopsida</taxon>
        <taxon>Liliopsida</taxon>
        <taxon>Poales</taxon>
        <taxon>Poaceae</taxon>
        <taxon>BOP clade</taxon>
        <taxon>Oryzoideae</taxon>
        <taxon>Oryzeae</taxon>
        <taxon>Oryzinae</taxon>
        <taxon>Oryza</taxon>
        <taxon>Oryza sativa</taxon>
    </lineage>
</organism>
<reference evidence="1" key="2">
    <citation type="submission" date="2008-12" db="EMBL/GenBank/DDBJ databases">
        <title>Improved gene annotation of the rice (Oryza sativa) genomes.</title>
        <authorList>
            <person name="Wang J."/>
            <person name="Li R."/>
            <person name="Fan W."/>
            <person name="Huang Q."/>
            <person name="Zhang J."/>
            <person name="Zhou Y."/>
            <person name="Hu Y."/>
            <person name="Zi S."/>
            <person name="Li J."/>
            <person name="Ni P."/>
            <person name="Zheng H."/>
            <person name="Zhang Y."/>
            <person name="Zhao M."/>
            <person name="Hao Q."/>
            <person name="McDermott J."/>
            <person name="Samudrala R."/>
            <person name="Kristiansen K."/>
            <person name="Wong G.K.-S."/>
        </authorList>
    </citation>
    <scope>NUCLEOTIDE SEQUENCE</scope>
</reference>
<proteinExistence type="predicted"/>
<dbReference type="Gene3D" id="2.40.70.10">
    <property type="entry name" value="Acid Proteases"/>
    <property type="match status" value="1"/>
</dbReference>
<evidence type="ECO:0000313" key="1">
    <source>
        <dbReference type="EMBL" id="EEE52101.1"/>
    </source>
</evidence>
<dbReference type="Pfam" id="PF08284">
    <property type="entry name" value="RVP_2"/>
    <property type="match status" value="1"/>
</dbReference>
<dbReference type="CDD" id="cd00303">
    <property type="entry name" value="retropepsin_like"/>
    <property type="match status" value="1"/>
</dbReference>
<dbReference type="InterPro" id="IPR021109">
    <property type="entry name" value="Peptidase_aspartic_dom_sf"/>
</dbReference>